<organism evidence="3 4">
    <name type="scientific">Musca domestica</name>
    <name type="common">House fly</name>
    <dbReference type="NCBI Taxonomy" id="7370"/>
    <lineage>
        <taxon>Eukaryota</taxon>
        <taxon>Metazoa</taxon>
        <taxon>Ecdysozoa</taxon>
        <taxon>Arthropoda</taxon>
        <taxon>Hexapoda</taxon>
        <taxon>Insecta</taxon>
        <taxon>Pterygota</taxon>
        <taxon>Neoptera</taxon>
        <taxon>Endopterygota</taxon>
        <taxon>Diptera</taxon>
        <taxon>Brachycera</taxon>
        <taxon>Muscomorpha</taxon>
        <taxon>Muscoidea</taxon>
        <taxon>Muscidae</taxon>
        <taxon>Musca</taxon>
    </lineage>
</organism>
<name>A0A9J7DE66_MUSDO</name>
<feature type="region of interest" description="Disordered" evidence="1">
    <location>
        <begin position="438"/>
        <end position="508"/>
    </location>
</feature>
<dbReference type="GeneID" id="101898016"/>
<dbReference type="SMART" id="SM00409">
    <property type="entry name" value="IG"/>
    <property type="match status" value="2"/>
</dbReference>
<gene>
    <name evidence="4" type="primary">LOC101898016</name>
</gene>
<reference evidence="4" key="1">
    <citation type="submission" date="2025-08" db="UniProtKB">
        <authorList>
            <consortium name="RefSeq"/>
        </authorList>
    </citation>
    <scope>IDENTIFICATION</scope>
    <source>
        <strain evidence="4">Aabys</strain>
        <tissue evidence="4">Whole body</tissue>
    </source>
</reference>
<dbReference type="Proteomes" id="UP001652621">
    <property type="component" value="Unplaced"/>
</dbReference>
<feature type="compositionally biased region" description="Basic residues" evidence="1">
    <location>
        <begin position="263"/>
        <end position="273"/>
    </location>
</feature>
<evidence type="ECO:0000313" key="4">
    <source>
        <dbReference type="RefSeq" id="XP_019891773.1"/>
    </source>
</evidence>
<dbReference type="FunFam" id="2.60.40.10:FF:001405">
    <property type="entry name" value="Uncharacterized protein, isoform A"/>
    <property type="match status" value="1"/>
</dbReference>
<dbReference type="SUPFAM" id="SSF48726">
    <property type="entry name" value="Immunoglobulin"/>
    <property type="match status" value="2"/>
</dbReference>
<dbReference type="RefSeq" id="XP_019891773.1">
    <property type="nucleotide sequence ID" value="XM_020036214.2"/>
</dbReference>
<evidence type="ECO:0000313" key="3">
    <source>
        <dbReference type="Proteomes" id="UP001652621"/>
    </source>
</evidence>
<dbReference type="PANTHER" id="PTHR23279">
    <property type="entry name" value="DEFECTIVE PROBOSCIS EXTENSION RESPONSE DPR -RELATED"/>
    <property type="match status" value="1"/>
</dbReference>
<accession>A0A9J7DE66</accession>
<feature type="region of interest" description="Disordered" evidence="1">
    <location>
        <begin position="68"/>
        <end position="102"/>
    </location>
</feature>
<dbReference type="InterPro" id="IPR037448">
    <property type="entry name" value="Zig-8"/>
</dbReference>
<dbReference type="PANTHER" id="PTHR23279:SF21">
    <property type="entry name" value="DEFECTIVE PROBOSCIS EXTENSION RESPONSE 11, ISOFORM B-RELATED"/>
    <property type="match status" value="1"/>
</dbReference>
<dbReference type="PROSITE" id="PS50835">
    <property type="entry name" value="IG_LIKE"/>
    <property type="match status" value="2"/>
</dbReference>
<feature type="compositionally biased region" description="Low complexity" evidence="1">
    <location>
        <begin position="485"/>
        <end position="508"/>
    </location>
</feature>
<feature type="region of interest" description="Disordered" evidence="1">
    <location>
        <begin position="258"/>
        <end position="329"/>
    </location>
</feature>
<dbReference type="InterPro" id="IPR003598">
    <property type="entry name" value="Ig_sub2"/>
</dbReference>
<feature type="compositionally biased region" description="Low complexity" evidence="1">
    <location>
        <begin position="276"/>
        <end position="313"/>
    </location>
</feature>
<dbReference type="CTD" id="41470"/>
<feature type="domain" description="Ig-like" evidence="2">
    <location>
        <begin position="763"/>
        <end position="862"/>
    </location>
</feature>
<sequence length="901" mass="96281">MNFQRSLTRKPNGIKTTEAKKAMATATLEANVSEPLTVASAALASSVGTTPTAITSGTNVQTTTAATATETATAAPTVTPTTSKTTSAATLADDDTSDNNSNTTIHNNIYKNFISISLPSIITARNANESNASKKSHQCCCSTNAINCFCNSQLCSTMAGSHTTTMSYKNKKNANQERCYSRRMCCKVKAADSSEAVSTITVNSETPEVMPTPSSPSLTSMSGEQISLTSRVNVMVKDGGAAQVAAATTTKIENITNTTTIISRRRKTGHHKNQTLSSSLASSSSSSSSSSSLPSLSSAVSSSSPPSPSSSLSTSRPNMQHGGSDVGCRGVYQNIKMPLRRLMLTIMAAVVLSTEFTICSSSSVLEQKLKTITVANTGSGNSSSNGHHLPAETTNKSYKITDSLPNLPVNLTAATAMTTTTTTRTVATTLSQVPSIQTLSSSSSAAAGETENSAVASAAEPMPMSATSISTSMKRKSSLKTLETAALSEPLPSPSAISSPSSPASAPESLMAIETAEKSPFSSFSLTATTQILNEPLTLDDDFNASSELLTGPTSILNTHDSSDLPPLSEAEQAAKDLLTKGFSIPTYLPPFPVFAVADLPAYLNTVSSTTTEAPPSNHHMSPDDMSSLENLLFFDNGDDQQQNRRRLQQHRKLQIPRRNSSFVGANNVTVQEGSHAYLPCRIHRLQNKPVSWVRLRDGHIISVDQTTFIADQRFQAIFQDDKEYTWSLQIKYVQPSDEGWFECQASSEPKMSAKVYLKVIVPLTELIGDQSRFVKAGSKVALHCIVRGTLDPPQYIIWYRDKTQISDDNKLGWYTQLDRNIFGNNGDNENTIGSLIIPSVRKVDSGNYTCQPSNSASVSVDLHVLSGEYSASAIMSAARTYALNDAYLLILLLLMLLHNT</sequence>
<dbReference type="GO" id="GO:0032589">
    <property type="term" value="C:neuron projection membrane"/>
    <property type="evidence" value="ECO:0007669"/>
    <property type="project" value="TreeGrafter"/>
</dbReference>
<dbReference type="InterPro" id="IPR013106">
    <property type="entry name" value="Ig_V-set"/>
</dbReference>
<protein>
    <submittedName>
        <fullName evidence="4">Mucin-2</fullName>
    </submittedName>
</protein>
<dbReference type="InterPro" id="IPR007110">
    <property type="entry name" value="Ig-like_dom"/>
</dbReference>
<dbReference type="Gene3D" id="2.60.40.10">
    <property type="entry name" value="Immunoglobulins"/>
    <property type="match status" value="2"/>
</dbReference>
<dbReference type="SMART" id="SM00406">
    <property type="entry name" value="IGv"/>
    <property type="match status" value="2"/>
</dbReference>
<dbReference type="KEGG" id="mde:101898016"/>
<dbReference type="InterPro" id="IPR013783">
    <property type="entry name" value="Ig-like_fold"/>
</dbReference>
<evidence type="ECO:0000259" key="2">
    <source>
        <dbReference type="PROSITE" id="PS50835"/>
    </source>
</evidence>
<dbReference type="Pfam" id="PF07686">
    <property type="entry name" value="V-set"/>
    <property type="match status" value="1"/>
</dbReference>
<proteinExistence type="predicted"/>
<dbReference type="OrthoDB" id="8049355at2759"/>
<dbReference type="VEuPathDB" id="VectorBase:MDOMA2_018623"/>
<evidence type="ECO:0000256" key="1">
    <source>
        <dbReference type="SAM" id="MobiDB-lite"/>
    </source>
</evidence>
<dbReference type="Pfam" id="PF13927">
    <property type="entry name" value="Ig_3"/>
    <property type="match status" value="1"/>
</dbReference>
<feature type="compositionally biased region" description="Low complexity" evidence="1">
    <location>
        <begin position="68"/>
        <end position="91"/>
    </location>
</feature>
<dbReference type="GO" id="GO:0050808">
    <property type="term" value="P:synapse organization"/>
    <property type="evidence" value="ECO:0007669"/>
    <property type="project" value="TreeGrafter"/>
</dbReference>
<feature type="domain" description="Ig-like" evidence="2">
    <location>
        <begin position="657"/>
        <end position="757"/>
    </location>
</feature>
<dbReference type="CDD" id="cd00096">
    <property type="entry name" value="Ig"/>
    <property type="match status" value="1"/>
</dbReference>
<dbReference type="InterPro" id="IPR036179">
    <property type="entry name" value="Ig-like_dom_sf"/>
</dbReference>
<dbReference type="FunFam" id="2.60.40.10:FF:001026">
    <property type="entry name" value="Uncharacterized protein, isoform B"/>
    <property type="match status" value="1"/>
</dbReference>
<keyword evidence="3" id="KW-1185">Reference proteome</keyword>
<dbReference type="SMART" id="SM00408">
    <property type="entry name" value="IGc2"/>
    <property type="match status" value="2"/>
</dbReference>
<dbReference type="AlphaFoldDB" id="A0A9J7DE66"/>
<dbReference type="InterPro" id="IPR003599">
    <property type="entry name" value="Ig_sub"/>
</dbReference>